<dbReference type="InterPro" id="IPR030392">
    <property type="entry name" value="S74_ICA"/>
</dbReference>
<proteinExistence type="predicted"/>
<gene>
    <name evidence="3" type="ORF">Thini_1532</name>
</gene>
<dbReference type="InterPro" id="IPR036388">
    <property type="entry name" value="WH-like_DNA-bd_sf"/>
</dbReference>
<dbReference type="EMBL" id="JH651384">
    <property type="protein sequence ID" value="EIJ34134.1"/>
    <property type="molecule type" value="Genomic_DNA"/>
</dbReference>
<keyword evidence="4" id="KW-1185">Reference proteome</keyword>
<dbReference type="Gene3D" id="1.10.10.10">
    <property type="entry name" value="Winged helix-like DNA-binding domain superfamily/Winged helix DNA-binding domain"/>
    <property type="match status" value="1"/>
</dbReference>
<dbReference type="Pfam" id="PF13884">
    <property type="entry name" value="Peptidase_S74"/>
    <property type="match status" value="1"/>
</dbReference>
<organism evidence="3 4">
    <name type="scientific">Thiothrix nivea (strain ATCC 35100 / DSM 5205 / JP2)</name>
    <dbReference type="NCBI Taxonomy" id="870187"/>
    <lineage>
        <taxon>Bacteria</taxon>
        <taxon>Pseudomonadati</taxon>
        <taxon>Pseudomonadota</taxon>
        <taxon>Gammaproteobacteria</taxon>
        <taxon>Thiotrichales</taxon>
        <taxon>Thiotrichaceae</taxon>
        <taxon>Thiothrix</taxon>
    </lineage>
</organism>
<dbReference type="OrthoDB" id="6892488at2"/>
<dbReference type="RefSeq" id="WP_002708076.1">
    <property type="nucleotide sequence ID" value="NZ_JH651384.1"/>
</dbReference>
<reference evidence="4" key="1">
    <citation type="journal article" date="2011" name="Stand. Genomic Sci.">
        <title>Genome sequence of the filamentous, gliding Thiothrix nivea neotype strain (JP2(T)).</title>
        <authorList>
            <person name="Lapidus A."/>
            <person name="Nolan M."/>
            <person name="Lucas S."/>
            <person name="Glavina Del Rio T."/>
            <person name="Tice H."/>
            <person name="Cheng J.F."/>
            <person name="Tapia R."/>
            <person name="Han C."/>
            <person name="Goodwin L."/>
            <person name="Pitluck S."/>
            <person name="Liolios K."/>
            <person name="Pagani I."/>
            <person name="Ivanova N."/>
            <person name="Huntemann M."/>
            <person name="Mavromatis K."/>
            <person name="Mikhailova N."/>
            <person name="Pati A."/>
            <person name="Chen A."/>
            <person name="Palaniappan K."/>
            <person name="Land M."/>
            <person name="Brambilla E.M."/>
            <person name="Rohde M."/>
            <person name="Abt B."/>
            <person name="Verbarg S."/>
            <person name="Goker M."/>
            <person name="Bristow J."/>
            <person name="Eisen J.A."/>
            <person name="Markowitz V."/>
            <person name="Hugenholtz P."/>
            <person name="Kyrpides N.C."/>
            <person name="Klenk H.P."/>
            <person name="Woyke T."/>
        </authorList>
    </citation>
    <scope>NUCLEOTIDE SEQUENCE [LARGE SCALE GENOMIC DNA]</scope>
    <source>
        <strain evidence="4">ATCC 35100 / DSM 5205 / JP2</strain>
    </source>
</reference>
<feature type="signal peptide" evidence="1">
    <location>
        <begin position="1"/>
        <end position="25"/>
    </location>
</feature>
<accession>A0A656HDT2</accession>
<sequence length="716" mass="74426" precursor="true">MNTKKLLLVATIQSILLLSATPVFAGDVEVTLPAATDAFTVDQPAGTELMRVNGAGNVGIGTATPSDGTANGGQSLKLDVEGAVGAKHYCDENGENCQTAASLASGNAGTAMAFKVTSTDTTTVQTRNEWWKMDAEWDTTAEINTFSNSTFANGAFTVGAGEGGLYEIFAKTNVAADEGRDQTTIHVNGLSVGSSSYIDGLSVVPSPAYALVNLVEGDTVEIYGHYNHSTTDARNNCSISSCYLTLQKIGAAATGGGAADNLGNHTATQNINLAANKLVGNGGTEGITIDATGNVGIGTTTPRNSLDISKDSGNTEVIVSTDDASESRLALLNSVRQWRLQNTASGGFSLFDSTANASRIYADTTGNVGIGTTSPTTDLQVADTDSSGYAHLQVGTGTTGGILEVAGSTGTATLAAKGGTRGEMELRDMGATADLQRSVIRNDDGKTYLANFTDTGTLVNYGMMFDHATGNVGIGTATPATKLHVNGSLEVDNGGGSILLKRNTAYTTVGHGNGIMSGVSPTDKMLGNIGFINTTTDPDDPQGSFFILTDTNNDGVSSNTERHLVVTQAGKVGIGTMTPTEKLHIIGGVKFEGLAAGSTGNYVCRTPDGTITHGGSCSTSDVRLKKDIQVVEGALDKVSQLQGVTYTWKDEARGTRTELGLIAQEVEKVIPEVVDTSNDEMGTKSIRYENLVALLIEGMKEQQQRIEALEKQLKQQ</sequence>
<dbReference type="AlphaFoldDB" id="A0A656HDT2"/>
<dbReference type="PROSITE" id="PS51688">
    <property type="entry name" value="ICA"/>
    <property type="match status" value="1"/>
</dbReference>
<name>A0A656HDT2_THINJ</name>
<evidence type="ECO:0000313" key="3">
    <source>
        <dbReference type="EMBL" id="EIJ34134.1"/>
    </source>
</evidence>
<protein>
    <recommendedName>
        <fullName evidence="2">Peptidase S74 domain-containing protein</fullName>
    </recommendedName>
</protein>
<feature type="chain" id="PRO_5024842901" description="Peptidase S74 domain-containing protein" evidence="1">
    <location>
        <begin position="26"/>
        <end position="716"/>
    </location>
</feature>
<dbReference type="Proteomes" id="UP000005317">
    <property type="component" value="Unassembled WGS sequence"/>
</dbReference>
<keyword evidence="1" id="KW-0732">Signal</keyword>
<evidence type="ECO:0000259" key="2">
    <source>
        <dbReference type="PROSITE" id="PS51688"/>
    </source>
</evidence>
<evidence type="ECO:0000313" key="4">
    <source>
        <dbReference type="Proteomes" id="UP000005317"/>
    </source>
</evidence>
<evidence type="ECO:0000256" key="1">
    <source>
        <dbReference type="SAM" id="SignalP"/>
    </source>
</evidence>
<feature type="domain" description="Peptidase S74" evidence="2">
    <location>
        <begin position="620"/>
        <end position="713"/>
    </location>
</feature>